<reference evidence="3 4" key="1">
    <citation type="journal article" date="2020" name="Mol. Plant Pathol.">
        <title>Plasmid composition and the chpG gene determine the virulence level of Clavibacter capsici natural isolates in pepper.</title>
        <authorList>
            <person name="Hwang I.S."/>
            <person name="Lee H.M."/>
            <person name="Oh E.J."/>
            <person name="Lee S."/>
            <person name="Heu S."/>
            <person name="Oh C.S."/>
        </authorList>
    </citation>
    <scope>NUCLEOTIDE SEQUENCE [LARGE SCALE GENOMIC DNA]</scope>
    <source>
        <strain evidence="3 4">1101</strain>
    </source>
</reference>
<feature type="domain" description="YcaO" evidence="2">
    <location>
        <begin position="191"/>
        <end position="576"/>
    </location>
</feature>
<name>A0AAE6XR09_9MICO</name>
<dbReference type="InterPro" id="IPR003776">
    <property type="entry name" value="YcaO-like_dom"/>
</dbReference>
<keyword evidence="4" id="KW-1185">Reference proteome</keyword>
<dbReference type="Gene3D" id="3.30.40.250">
    <property type="match status" value="1"/>
</dbReference>
<dbReference type="EMBL" id="CP048049">
    <property type="protein sequence ID" value="QIS45637.1"/>
    <property type="molecule type" value="Genomic_DNA"/>
</dbReference>
<dbReference type="Gene3D" id="3.30.160.660">
    <property type="match status" value="1"/>
</dbReference>
<dbReference type="Pfam" id="PF02624">
    <property type="entry name" value="YcaO"/>
    <property type="match status" value="1"/>
</dbReference>
<protein>
    <recommendedName>
        <fullName evidence="2">YcaO domain-containing protein</fullName>
    </recommendedName>
</protein>
<dbReference type="PANTHER" id="PTHR37809:SF1">
    <property type="entry name" value="RIBOSOMAL PROTEIN S12 METHYLTHIOTRANSFERASE ACCESSORY FACTOR YCAO"/>
    <property type="match status" value="1"/>
</dbReference>
<accession>A0AAE6XR09</accession>
<evidence type="ECO:0000259" key="2">
    <source>
        <dbReference type="PROSITE" id="PS51664"/>
    </source>
</evidence>
<dbReference type="AlphaFoldDB" id="A0AAE6XR09"/>
<organism evidence="3 4">
    <name type="scientific">Clavibacter capsici</name>
    <dbReference type="NCBI Taxonomy" id="1874630"/>
    <lineage>
        <taxon>Bacteria</taxon>
        <taxon>Bacillati</taxon>
        <taxon>Actinomycetota</taxon>
        <taxon>Actinomycetes</taxon>
        <taxon>Micrococcales</taxon>
        <taxon>Microbacteriaceae</taxon>
        <taxon>Clavibacter</taxon>
    </lineage>
</organism>
<dbReference type="Proteomes" id="UP000503164">
    <property type="component" value="Chromosome"/>
</dbReference>
<dbReference type="KEGG" id="ccap:AES38_11355"/>
<feature type="region of interest" description="Disordered" evidence="1">
    <location>
        <begin position="111"/>
        <end position="133"/>
    </location>
</feature>
<dbReference type="PROSITE" id="PS51664">
    <property type="entry name" value="YCAO"/>
    <property type="match status" value="1"/>
</dbReference>
<dbReference type="RefSeq" id="WP_053775070.1">
    <property type="nucleotide sequence ID" value="NZ_CP012573.1"/>
</dbReference>
<evidence type="ECO:0000313" key="4">
    <source>
        <dbReference type="Proteomes" id="UP000503164"/>
    </source>
</evidence>
<evidence type="ECO:0000313" key="3">
    <source>
        <dbReference type="EMBL" id="QIS45637.1"/>
    </source>
</evidence>
<proteinExistence type="predicted"/>
<dbReference type="Gene3D" id="3.30.1330.230">
    <property type="match status" value="1"/>
</dbReference>
<sequence length="576" mass="60394">MIGIAHATSPAPAGDVGSWTAPSTLVVGSPGADGTADMAELWSRARPAEQADMVRHPDAQRVGGAEVGAVLGSVVRAVADFAVGSGAEGRALWEVDQRSGLTRRAVFDRARDDGASGGRGSSSRTGVLDPTSLRERSLDGWEWEGEGLIDPAAGRLGPAVTDAVEWTTLAPASGATSVQGHRGARRLTWSGQDASFAASRRSAVVEGIERLVGGHQARGGSSTAPAASLGGRAITPLDFDLYPEAAYGVLVERFDARSPHEWVAGTSLVDGGTVMVPRESVYYAQRPEGPRWSLGTSSGCATGSTVEEATVFGLLELVERDTFVNAWYGGIPPVPVVPSTVPGTADMLARVELLGWSTELAALPDEWGIPVFVAAVVASGVRAFGAAAHPDAATAARRALTEAVAYAPDRVREVAARSARVRELRDDPLLVRDLEDHPLLAVPGAHPAYAAVCGDRRDARPLDEVAGEVARGRRPMVPDPRGSADDRAGVPAGEVVEALVGALARTGVETFRVVQTAPFQERLGLTTVMTLAPALSQLDFGWDAQRVRTSSRPERQARLLAPSAATRRRDLPHPFS</sequence>
<gene>
    <name evidence="3" type="ORF">GW570_11340</name>
</gene>
<dbReference type="PANTHER" id="PTHR37809">
    <property type="entry name" value="RIBOSOMAL PROTEIN S12 METHYLTHIOTRANSFERASE ACCESSORY FACTOR YCAO"/>
    <property type="match status" value="1"/>
</dbReference>
<evidence type="ECO:0000256" key="1">
    <source>
        <dbReference type="SAM" id="MobiDB-lite"/>
    </source>
</evidence>